<keyword evidence="5 7" id="KW-1133">Transmembrane helix</keyword>
<evidence type="ECO:0000256" key="5">
    <source>
        <dbReference type="ARBA" id="ARBA00022989"/>
    </source>
</evidence>
<dbReference type="SUPFAM" id="SSF82689">
    <property type="entry name" value="Mechanosensitive channel protein MscS (YggB), C-terminal domain"/>
    <property type="match status" value="1"/>
</dbReference>
<evidence type="ECO:0000313" key="12">
    <source>
        <dbReference type="Proteomes" id="UP001216674"/>
    </source>
</evidence>
<dbReference type="Gene3D" id="1.10.287.1260">
    <property type="match status" value="1"/>
</dbReference>
<evidence type="ECO:0000259" key="8">
    <source>
        <dbReference type="Pfam" id="PF00924"/>
    </source>
</evidence>
<dbReference type="Pfam" id="PF00924">
    <property type="entry name" value="MS_channel_2nd"/>
    <property type="match status" value="1"/>
</dbReference>
<dbReference type="PANTHER" id="PTHR30347:SF1">
    <property type="entry name" value="MECHANOSENSITIVE CHANNEL MSCK"/>
    <property type="match status" value="1"/>
</dbReference>
<dbReference type="Pfam" id="PF21082">
    <property type="entry name" value="MS_channel_3rd"/>
    <property type="match status" value="1"/>
</dbReference>
<dbReference type="SUPFAM" id="SSF50182">
    <property type="entry name" value="Sm-like ribonucleoproteins"/>
    <property type="match status" value="1"/>
</dbReference>
<dbReference type="InterPro" id="IPR011066">
    <property type="entry name" value="MscS_channel_C_sf"/>
</dbReference>
<dbReference type="Gene3D" id="3.30.70.100">
    <property type="match status" value="1"/>
</dbReference>
<feature type="transmembrane region" description="Helical" evidence="7">
    <location>
        <begin position="188"/>
        <end position="221"/>
    </location>
</feature>
<feature type="transmembrane region" description="Helical" evidence="7">
    <location>
        <begin position="98"/>
        <end position="116"/>
    </location>
</feature>
<keyword evidence="4 7" id="KW-0812">Transmembrane</keyword>
<reference evidence="11 12" key="1">
    <citation type="submission" date="2023-03" db="EMBL/GenBank/DDBJ databases">
        <title>Draft assemblies of triclosan tolerant bacteria isolated from returned activated sludge.</title>
        <authorList>
            <person name="Van Hamelsveld S."/>
        </authorList>
    </citation>
    <scope>NUCLEOTIDE SEQUENCE [LARGE SCALE GENOMIC DNA]</scope>
    <source>
        <strain evidence="11 12">GW210010_S58</strain>
    </source>
</reference>
<comment type="subcellular location">
    <subcellularLocation>
        <location evidence="1">Cell membrane</location>
        <topology evidence="1">Multi-pass membrane protein</topology>
    </subcellularLocation>
</comment>
<dbReference type="InterPro" id="IPR011014">
    <property type="entry name" value="MscS_channel_TM-2"/>
</dbReference>
<feature type="domain" description="Mechanosensitive ion channel MscS C-terminal" evidence="9">
    <location>
        <begin position="300"/>
        <end position="383"/>
    </location>
</feature>
<feature type="transmembrane region" description="Helical" evidence="7">
    <location>
        <begin position="137"/>
        <end position="159"/>
    </location>
</feature>
<dbReference type="InterPro" id="IPR049142">
    <property type="entry name" value="MS_channel_1st"/>
</dbReference>
<keyword evidence="6 7" id="KW-0472">Membrane</keyword>
<dbReference type="InterPro" id="IPR006685">
    <property type="entry name" value="MscS_channel_2nd"/>
</dbReference>
<gene>
    <name evidence="11" type="ORF">P3W85_01285</name>
</gene>
<organism evidence="11 12">
    <name type="scientific">Cupriavidus basilensis</name>
    <dbReference type="NCBI Taxonomy" id="68895"/>
    <lineage>
        <taxon>Bacteria</taxon>
        <taxon>Pseudomonadati</taxon>
        <taxon>Pseudomonadota</taxon>
        <taxon>Betaproteobacteria</taxon>
        <taxon>Burkholderiales</taxon>
        <taxon>Burkholderiaceae</taxon>
        <taxon>Cupriavidus</taxon>
    </lineage>
</organism>
<dbReference type="RefSeq" id="WP_276263436.1">
    <property type="nucleotide sequence ID" value="NZ_JARJLM010000017.1"/>
</dbReference>
<dbReference type="InterPro" id="IPR023408">
    <property type="entry name" value="MscS_beta-dom_sf"/>
</dbReference>
<feature type="transmembrane region" description="Helical" evidence="7">
    <location>
        <begin position="33"/>
        <end position="53"/>
    </location>
</feature>
<dbReference type="InterPro" id="IPR052702">
    <property type="entry name" value="MscS-like_channel"/>
</dbReference>
<evidence type="ECO:0000256" key="1">
    <source>
        <dbReference type="ARBA" id="ARBA00004651"/>
    </source>
</evidence>
<comment type="caution">
    <text evidence="11">The sequence shown here is derived from an EMBL/GenBank/DDBJ whole genome shotgun (WGS) entry which is preliminary data.</text>
</comment>
<dbReference type="Pfam" id="PF21088">
    <property type="entry name" value="MS_channel_1st"/>
    <property type="match status" value="1"/>
</dbReference>
<proteinExistence type="inferred from homology"/>
<dbReference type="InterPro" id="IPR049278">
    <property type="entry name" value="MS_channel_C"/>
</dbReference>
<sequence>MDVFVGSLLTLLIVLASIRLSKAAAGRLRQSPFWNTAVAYLAFPVCVTIGLLLVQWPLKSDSYLLHVYIEVAVVLLLSHAMAWAIALVFRPTVLLDRALRFVALVTGIVVAVQSLKPPKELLQLVSELELKVGASRISAEGLFNGASFGVIFFIIAISVSKAVERKLLQSRALPHNLLLALANISRVAIWSVSVVLTLVAIGIDATTMAAFGGALGIGLGLGMKRLASSYISGLIILFEQSIRIGDTISTGSLKGNVTHLTARYTMIRSSDGVEAIIPNDVLTSTTIVNESWSDRNIRLETSVLIKSDSDLSSARSSMLNAITDQPRALSEPAPSVYVAGIERLGIRLEAHFWIADPDNGKLNVISDVNASIIQRFREKGIHFPGSLDLLCTGLMPDPDR</sequence>
<accession>A0ABT6AGQ9</accession>
<evidence type="ECO:0000256" key="7">
    <source>
        <dbReference type="SAM" id="Phobius"/>
    </source>
</evidence>
<feature type="domain" description="Mechanosensitive ion channel transmembrane helices 2/3" evidence="10">
    <location>
        <begin position="183"/>
        <end position="224"/>
    </location>
</feature>
<comment type="similarity">
    <text evidence="2">Belongs to the MscS (TC 1.A.23) family.</text>
</comment>
<evidence type="ECO:0000259" key="10">
    <source>
        <dbReference type="Pfam" id="PF21088"/>
    </source>
</evidence>
<protein>
    <submittedName>
        <fullName evidence="11">Mechanosensitive ion channel</fullName>
    </submittedName>
</protein>
<feature type="transmembrane region" description="Helical" evidence="7">
    <location>
        <begin position="65"/>
        <end position="86"/>
    </location>
</feature>
<dbReference type="Proteomes" id="UP001216674">
    <property type="component" value="Unassembled WGS sequence"/>
</dbReference>
<evidence type="ECO:0000256" key="4">
    <source>
        <dbReference type="ARBA" id="ARBA00022692"/>
    </source>
</evidence>
<evidence type="ECO:0000256" key="2">
    <source>
        <dbReference type="ARBA" id="ARBA00008017"/>
    </source>
</evidence>
<feature type="domain" description="Mechanosensitive ion channel MscS" evidence="8">
    <location>
        <begin position="226"/>
        <end position="289"/>
    </location>
</feature>
<dbReference type="InterPro" id="IPR010920">
    <property type="entry name" value="LSM_dom_sf"/>
</dbReference>
<evidence type="ECO:0000256" key="6">
    <source>
        <dbReference type="ARBA" id="ARBA00023136"/>
    </source>
</evidence>
<name>A0ABT6AGQ9_9BURK</name>
<dbReference type="PANTHER" id="PTHR30347">
    <property type="entry name" value="POTASSIUM CHANNEL RELATED"/>
    <property type="match status" value="1"/>
</dbReference>
<dbReference type="SUPFAM" id="SSF82861">
    <property type="entry name" value="Mechanosensitive channel protein MscS (YggB), transmembrane region"/>
    <property type="match status" value="1"/>
</dbReference>
<evidence type="ECO:0000256" key="3">
    <source>
        <dbReference type="ARBA" id="ARBA00022475"/>
    </source>
</evidence>
<keyword evidence="12" id="KW-1185">Reference proteome</keyword>
<evidence type="ECO:0000313" key="11">
    <source>
        <dbReference type="EMBL" id="MDF3831598.1"/>
    </source>
</evidence>
<dbReference type="EMBL" id="JARJLM010000017">
    <property type="protein sequence ID" value="MDF3831598.1"/>
    <property type="molecule type" value="Genomic_DNA"/>
</dbReference>
<dbReference type="Gene3D" id="2.30.30.60">
    <property type="match status" value="1"/>
</dbReference>
<evidence type="ECO:0000259" key="9">
    <source>
        <dbReference type="Pfam" id="PF21082"/>
    </source>
</evidence>
<keyword evidence="3" id="KW-1003">Cell membrane</keyword>